<proteinExistence type="predicted"/>
<evidence type="ECO:0000313" key="2">
    <source>
        <dbReference type="Proteomes" id="UP000639772"/>
    </source>
</evidence>
<accession>A0A835V4J9</accession>
<name>A0A835V4J9_VANPL</name>
<organism evidence="1 2">
    <name type="scientific">Vanilla planifolia</name>
    <name type="common">Vanilla</name>
    <dbReference type="NCBI Taxonomy" id="51239"/>
    <lineage>
        <taxon>Eukaryota</taxon>
        <taxon>Viridiplantae</taxon>
        <taxon>Streptophyta</taxon>
        <taxon>Embryophyta</taxon>
        <taxon>Tracheophyta</taxon>
        <taxon>Spermatophyta</taxon>
        <taxon>Magnoliopsida</taxon>
        <taxon>Liliopsida</taxon>
        <taxon>Asparagales</taxon>
        <taxon>Orchidaceae</taxon>
        <taxon>Vanilloideae</taxon>
        <taxon>Vanilleae</taxon>
        <taxon>Vanilla</taxon>
    </lineage>
</organism>
<comment type="caution">
    <text evidence="1">The sequence shown here is derived from an EMBL/GenBank/DDBJ whole genome shotgun (WGS) entry which is preliminary data.</text>
</comment>
<protein>
    <submittedName>
        <fullName evidence="1">Uncharacterized protein</fullName>
    </submittedName>
</protein>
<evidence type="ECO:0000313" key="1">
    <source>
        <dbReference type="EMBL" id="KAG0483505.1"/>
    </source>
</evidence>
<dbReference type="EMBL" id="JADCNM010000005">
    <property type="protein sequence ID" value="KAG0483505.1"/>
    <property type="molecule type" value="Genomic_DNA"/>
</dbReference>
<gene>
    <name evidence="1" type="ORF">HPP92_011589</name>
</gene>
<sequence length="118" mass="13194">MEPSLSLIKLSSFTKSCHERIVCRNIGKVSTLQHFVKQMQGFSWLANRGPAIHEDCVDFLCDSKLGLAFIKELLRWAYQAIMAERGNEVLEVFDAGFKAEVCHSSEGADGICRQEAAE</sequence>
<dbReference type="Proteomes" id="UP000639772">
    <property type="component" value="Unassembled WGS sequence"/>
</dbReference>
<reference evidence="1 2" key="1">
    <citation type="journal article" date="2020" name="Nat. Food">
        <title>A phased Vanilla planifolia genome enables genetic improvement of flavour and production.</title>
        <authorList>
            <person name="Hasing T."/>
            <person name="Tang H."/>
            <person name="Brym M."/>
            <person name="Khazi F."/>
            <person name="Huang T."/>
            <person name="Chambers A.H."/>
        </authorList>
    </citation>
    <scope>NUCLEOTIDE SEQUENCE [LARGE SCALE GENOMIC DNA]</scope>
    <source>
        <tissue evidence="1">Leaf</tissue>
    </source>
</reference>
<dbReference type="AlphaFoldDB" id="A0A835V4J9"/>